<feature type="transmembrane region" description="Helical" evidence="7">
    <location>
        <begin position="261"/>
        <end position="279"/>
    </location>
</feature>
<dbReference type="Proteomes" id="UP000199072">
    <property type="component" value="Unassembled WGS sequence"/>
</dbReference>
<dbReference type="InterPro" id="IPR017871">
    <property type="entry name" value="ABC_transporter-like_CS"/>
</dbReference>
<keyword evidence="6 7" id="KW-0472">Membrane</keyword>
<dbReference type="InterPro" id="IPR036640">
    <property type="entry name" value="ABC1_TM_sf"/>
</dbReference>
<feature type="transmembrane region" description="Helical" evidence="7">
    <location>
        <begin position="285"/>
        <end position="306"/>
    </location>
</feature>
<dbReference type="GO" id="GO:0016887">
    <property type="term" value="F:ATP hydrolysis activity"/>
    <property type="evidence" value="ECO:0007669"/>
    <property type="project" value="InterPro"/>
</dbReference>
<keyword evidence="4" id="KW-0067">ATP-binding</keyword>
<organism evidence="10 11">
    <name type="scientific">Mucilaginibacter pineti</name>
    <dbReference type="NCBI Taxonomy" id="1391627"/>
    <lineage>
        <taxon>Bacteria</taxon>
        <taxon>Pseudomonadati</taxon>
        <taxon>Bacteroidota</taxon>
        <taxon>Sphingobacteriia</taxon>
        <taxon>Sphingobacteriales</taxon>
        <taxon>Sphingobacteriaceae</taxon>
        <taxon>Mucilaginibacter</taxon>
    </lineage>
</organism>
<dbReference type="EMBL" id="FNAI01000001">
    <property type="protein sequence ID" value="SDD25431.1"/>
    <property type="molecule type" value="Genomic_DNA"/>
</dbReference>
<evidence type="ECO:0000256" key="7">
    <source>
        <dbReference type="SAM" id="Phobius"/>
    </source>
</evidence>
<dbReference type="GO" id="GO:0034040">
    <property type="term" value="F:ATPase-coupled lipid transmembrane transporter activity"/>
    <property type="evidence" value="ECO:0007669"/>
    <property type="project" value="TreeGrafter"/>
</dbReference>
<dbReference type="CDD" id="cd03228">
    <property type="entry name" value="ABCC_MRP_Like"/>
    <property type="match status" value="1"/>
</dbReference>
<sequence>MKQIIKGILTLLTSHEKSKLYRLILFDLLISGLDIVFLGLLLLIIGFYTSGDHVQHHLFLLPDGWFSKNSILLIALFLLLFSFKNWLGYLLIRFQHHFFYGVASRLSKKNIINYLKNDYTKFINIDSSVHIRQISQQPIEFSHYILTNAQQVISQGILIVFTVGAILVYQPVLFLLLLVLMVPPVICLAYFIRRRSKQVRIHTKLASEKTIQHLQETLMGYVESSIYDKGDFLVNRYYTYQQQLNDNLAQQQTIQGLPPRLVEVFAILGFFILVLINKWSAHGPVVDLLTIGVFMAAAYKIIPGIIKILNSTGQIKTYEFTLNDLLAANNSPILTHYINTNKNLLINNISFININFSYKEQPILTNLSFQLNKGDMVGLSAASGKGKTTLINLLLGFLTPANGEIYINDNVADVMTRQKYWKNIAYIKQQPWFIHDTVLKNITLTEGDYDSEKLTEIIAFCGLEPLLAGYSDGTHQVIRENGKNLSGGQRQRIMLARALYHNFDLLIMDEPFGEMDQEAEEAILMQLKQLAISGKIILFITHNLASLKHCNKLIKLI</sequence>
<dbReference type="InterPro" id="IPR039421">
    <property type="entry name" value="Type_1_exporter"/>
</dbReference>
<dbReference type="AlphaFoldDB" id="A0A1G6T8R0"/>
<dbReference type="OrthoDB" id="1522160at2"/>
<keyword evidence="2 7" id="KW-0812">Transmembrane</keyword>
<keyword evidence="5 7" id="KW-1133">Transmembrane helix</keyword>
<dbReference type="PROSITE" id="PS50893">
    <property type="entry name" value="ABC_TRANSPORTER_2"/>
    <property type="match status" value="1"/>
</dbReference>
<dbReference type="Pfam" id="PF00005">
    <property type="entry name" value="ABC_tran"/>
    <property type="match status" value="1"/>
</dbReference>
<dbReference type="Gene3D" id="1.20.1560.10">
    <property type="entry name" value="ABC transporter type 1, transmembrane domain"/>
    <property type="match status" value="1"/>
</dbReference>
<evidence type="ECO:0000313" key="10">
    <source>
        <dbReference type="EMBL" id="SDD25431.1"/>
    </source>
</evidence>
<feature type="transmembrane region" description="Helical" evidence="7">
    <location>
        <begin position="152"/>
        <end position="169"/>
    </location>
</feature>
<evidence type="ECO:0000259" key="8">
    <source>
        <dbReference type="PROSITE" id="PS50893"/>
    </source>
</evidence>
<dbReference type="SUPFAM" id="SSF90123">
    <property type="entry name" value="ABC transporter transmembrane region"/>
    <property type="match status" value="1"/>
</dbReference>
<dbReference type="InterPro" id="IPR003593">
    <property type="entry name" value="AAA+_ATPase"/>
</dbReference>
<dbReference type="PANTHER" id="PTHR24221">
    <property type="entry name" value="ATP-BINDING CASSETTE SUB-FAMILY B"/>
    <property type="match status" value="1"/>
</dbReference>
<comment type="subcellular location">
    <subcellularLocation>
        <location evidence="1">Cell membrane</location>
        <topology evidence="1">Multi-pass membrane protein</topology>
    </subcellularLocation>
</comment>
<protein>
    <submittedName>
        <fullName evidence="10">ABC-type multidrug transport system, ATPase and permease component</fullName>
    </submittedName>
</protein>
<dbReference type="PROSITE" id="PS00211">
    <property type="entry name" value="ABC_TRANSPORTER_1"/>
    <property type="match status" value="1"/>
</dbReference>
<dbReference type="SUPFAM" id="SSF52540">
    <property type="entry name" value="P-loop containing nucleoside triphosphate hydrolases"/>
    <property type="match status" value="1"/>
</dbReference>
<dbReference type="RefSeq" id="WP_091142804.1">
    <property type="nucleotide sequence ID" value="NZ_FNAI01000001.1"/>
</dbReference>
<dbReference type="GO" id="GO:0005524">
    <property type="term" value="F:ATP binding"/>
    <property type="evidence" value="ECO:0007669"/>
    <property type="project" value="UniProtKB-KW"/>
</dbReference>
<dbReference type="InterPro" id="IPR011527">
    <property type="entry name" value="ABC1_TM_dom"/>
</dbReference>
<keyword evidence="3" id="KW-0547">Nucleotide-binding</keyword>
<evidence type="ECO:0000256" key="4">
    <source>
        <dbReference type="ARBA" id="ARBA00022840"/>
    </source>
</evidence>
<keyword evidence="11" id="KW-1185">Reference proteome</keyword>
<feature type="domain" description="ABC transmembrane type-1" evidence="9">
    <location>
        <begin position="28"/>
        <end position="317"/>
    </location>
</feature>
<dbReference type="InterPro" id="IPR003439">
    <property type="entry name" value="ABC_transporter-like_ATP-bd"/>
</dbReference>
<evidence type="ECO:0000313" key="11">
    <source>
        <dbReference type="Proteomes" id="UP000199072"/>
    </source>
</evidence>
<accession>A0A1G6T8R0</accession>
<evidence type="ECO:0000256" key="6">
    <source>
        <dbReference type="ARBA" id="ARBA00023136"/>
    </source>
</evidence>
<evidence type="ECO:0000256" key="1">
    <source>
        <dbReference type="ARBA" id="ARBA00004651"/>
    </source>
</evidence>
<proteinExistence type="predicted"/>
<evidence type="ECO:0000256" key="2">
    <source>
        <dbReference type="ARBA" id="ARBA00022692"/>
    </source>
</evidence>
<dbReference type="PANTHER" id="PTHR24221:SF654">
    <property type="entry name" value="ATP-BINDING CASSETTE SUB-FAMILY B MEMBER 6"/>
    <property type="match status" value="1"/>
</dbReference>
<evidence type="ECO:0000259" key="9">
    <source>
        <dbReference type="PROSITE" id="PS50929"/>
    </source>
</evidence>
<evidence type="ECO:0000256" key="3">
    <source>
        <dbReference type="ARBA" id="ARBA00022741"/>
    </source>
</evidence>
<feature type="domain" description="ABC transporter" evidence="8">
    <location>
        <begin position="349"/>
        <end position="557"/>
    </location>
</feature>
<name>A0A1G6T8R0_9SPHI</name>
<reference evidence="10 11" key="1">
    <citation type="submission" date="2016-10" db="EMBL/GenBank/DDBJ databases">
        <authorList>
            <person name="de Groot N.N."/>
        </authorList>
    </citation>
    <scope>NUCLEOTIDE SEQUENCE [LARGE SCALE GENOMIC DNA]</scope>
    <source>
        <strain evidence="10 11">47C3B</strain>
    </source>
</reference>
<gene>
    <name evidence="10" type="ORF">SAMN05216464_101219</name>
</gene>
<feature type="transmembrane region" description="Helical" evidence="7">
    <location>
        <begin position="20"/>
        <end position="50"/>
    </location>
</feature>
<evidence type="ECO:0000256" key="5">
    <source>
        <dbReference type="ARBA" id="ARBA00022989"/>
    </source>
</evidence>
<feature type="transmembrane region" description="Helical" evidence="7">
    <location>
        <begin position="175"/>
        <end position="192"/>
    </location>
</feature>
<dbReference type="STRING" id="1391627.SAMN05216464_101219"/>
<dbReference type="Gene3D" id="3.40.50.300">
    <property type="entry name" value="P-loop containing nucleotide triphosphate hydrolases"/>
    <property type="match status" value="1"/>
</dbReference>
<dbReference type="InterPro" id="IPR027417">
    <property type="entry name" value="P-loop_NTPase"/>
</dbReference>
<dbReference type="PROSITE" id="PS50929">
    <property type="entry name" value="ABC_TM1F"/>
    <property type="match status" value="1"/>
</dbReference>
<dbReference type="GO" id="GO:0005886">
    <property type="term" value="C:plasma membrane"/>
    <property type="evidence" value="ECO:0007669"/>
    <property type="project" value="UniProtKB-SubCell"/>
</dbReference>
<dbReference type="GO" id="GO:0140359">
    <property type="term" value="F:ABC-type transporter activity"/>
    <property type="evidence" value="ECO:0007669"/>
    <property type="project" value="InterPro"/>
</dbReference>
<feature type="transmembrane region" description="Helical" evidence="7">
    <location>
        <begin position="70"/>
        <end position="92"/>
    </location>
</feature>
<dbReference type="SMART" id="SM00382">
    <property type="entry name" value="AAA"/>
    <property type="match status" value="1"/>
</dbReference>